<feature type="region of interest" description="Disordered" evidence="2">
    <location>
        <begin position="1"/>
        <end position="24"/>
    </location>
</feature>
<evidence type="ECO:0000313" key="4">
    <source>
        <dbReference type="EMBL" id="KAJ6039152.1"/>
    </source>
</evidence>
<dbReference type="Pfam" id="PF03221">
    <property type="entry name" value="HTH_Tnp_Tc5"/>
    <property type="match status" value="1"/>
</dbReference>
<keyword evidence="1" id="KW-0238">DNA-binding</keyword>
<comment type="caution">
    <text evidence="4">The sequence shown here is derived from an EMBL/GenBank/DDBJ whole genome shotgun (WGS) entry which is preliminary data.</text>
</comment>
<dbReference type="EMBL" id="JAQJZL010000006">
    <property type="protein sequence ID" value="KAJ6039152.1"/>
    <property type="molecule type" value="Genomic_DNA"/>
</dbReference>
<reference evidence="4" key="1">
    <citation type="journal article" date="2023" name="IMA Fungus">
        <title>Comparative genomic study of the Penicillium genus elucidates a diverse pangenome and 15 lateral gene transfer events.</title>
        <authorList>
            <person name="Petersen C."/>
            <person name="Sorensen T."/>
            <person name="Nielsen M.R."/>
            <person name="Sondergaard T.E."/>
            <person name="Sorensen J.L."/>
            <person name="Fitzpatrick D.A."/>
            <person name="Frisvad J.C."/>
            <person name="Nielsen K.L."/>
        </authorList>
    </citation>
    <scope>NUCLEOTIDE SEQUENCE</scope>
    <source>
        <strain evidence="4">IBT 15450</strain>
    </source>
</reference>
<evidence type="ECO:0000256" key="2">
    <source>
        <dbReference type="SAM" id="MobiDB-lite"/>
    </source>
</evidence>
<evidence type="ECO:0000259" key="3">
    <source>
        <dbReference type="PROSITE" id="PS51253"/>
    </source>
</evidence>
<dbReference type="InterPro" id="IPR050863">
    <property type="entry name" value="CenT-Element_Derived"/>
</dbReference>
<dbReference type="SMART" id="SM00674">
    <property type="entry name" value="CENPB"/>
    <property type="match status" value="1"/>
</dbReference>
<evidence type="ECO:0000256" key="1">
    <source>
        <dbReference type="ARBA" id="ARBA00023125"/>
    </source>
</evidence>
<feature type="domain" description="HTH CENPB-type" evidence="3">
    <location>
        <begin position="160"/>
        <end position="235"/>
    </location>
</feature>
<dbReference type="Proteomes" id="UP001219568">
    <property type="component" value="Unassembled WGS sequence"/>
</dbReference>
<name>A0AAD6IAN7_PENCN</name>
<organism evidence="4 5">
    <name type="scientific">Penicillium canescens</name>
    <dbReference type="NCBI Taxonomy" id="5083"/>
    <lineage>
        <taxon>Eukaryota</taxon>
        <taxon>Fungi</taxon>
        <taxon>Dikarya</taxon>
        <taxon>Ascomycota</taxon>
        <taxon>Pezizomycotina</taxon>
        <taxon>Eurotiomycetes</taxon>
        <taxon>Eurotiomycetidae</taxon>
        <taxon>Eurotiales</taxon>
        <taxon>Aspergillaceae</taxon>
        <taxon>Penicillium</taxon>
    </lineage>
</organism>
<reference evidence="4" key="2">
    <citation type="submission" date="2023-01" db="EMBL/GenBank/DDBJ databases">
        <authorList>
            <person name="Petersen C."/>
        </authorList>
    </citation>
    <scope>NUCLEOTIDE SEQUENCE</scope>
    <source>
        <strain evidence="4">IBT 15450</strain>
    </source>
</reference>
<gene>
    <name evidence="4" type="ORF">N7460_007184</name>
</gene>
<sequence>MTTRRQARVDYELLNGGPDSPEGVLPSDQITESDISQFFSQSPWQFNSPSTDQESLAFSEISPHESASQTFTRKIKKPRPAPTTDWIWDYFSTTEVSREWKVLRTGKPRTVDMDIQCTIEKAMDSLSEQSKPNIAKTAREFAVPEGRLRRRWKGGKSLFQRQPNGRRLNSIQEQALCEYINYFDTVGASINRRQIAIAANSILEEDHHDESEPPPQIGDHWLKRFLKRNPEYYVRRRKALDVERSAALDKSVVERWFQDYKQVVTEHGICQQDIYNFDETGFQIGVGRDQFIITRHPKKKLFNGSITNRESVTVLEAVSADGFACPPLIILSAKQALARWFDAIKEDEHLAVTDTGYINDTLAFQWIQLFHKWTIGREIRRKTFKPHTIKLGFKLTGLWPINSKLITDELESYDPYYDNLYRSNTPSINSQNTEFSTPKTAEKVRRISLRLNQYDPTTQHFKEGLAKLAKGAEAQATLALQLQREFDRTQAIMGARHARYDASRRHVRITGIMNSNQLKEIKRKEYKLSEKADQEKTRRKWKKVLVEIRKHGRAKKRIGKPRNHKGSHQPRICSVILRENTQFFHLKVQIQSKKSKISAKSSKNKGTSQSKSILNATSFDGLFKTSKLFYYIRCLAHILNLIVKDILRSLKAGILNGGKTGSQSVMR</sequence>
<accession>A0AAD6IAN7</accession>
<dbReference type="GO" id="GO:0003677">
    <property type="term" value="F:DNA binding"/>
    <property type="evidence" value="ECO:0007669"/>
    <property type="project" value="UniProtKB-KW"/>
</dbReference>
<dbReference type="GO" id="GO:0005634">
    <property type="term" value="C:nucleus"/>
    <property type="evidence" value="ECO:0007669"/>
    <property type="project" value="TreeGrafter"/>
</dbReference>
<proteinExistence type="predicted"/>
<protein>
    <recommendedName>
        <fullName evidence="3">HTH CENPB-type domain-containing protein</fullName>
    </recommendedName>
</protein>
<keyword evidence="5" id="KW-1185">Reference proteome</keyword>
<dbReference type="AlphaFoldDB" id="A0AAD6IAN7"/>
<evidence type="ECO:0000313" key="5">
    <source>
        <dbReference type="Proteomes" id="UP001219568"/>
    </source>
</evidence>
<dbReference type="PANTHER" id="PTHR19303:SF74">
    <property type="entry name" value="POGO TRANSPOSABLE ELEMENT WITH KRAB DOMAIN"/>
    <property type="match status" value="1"/>
</dbReference>
<dbReference type="PROSITE" id="PS51253">
    <property type="entry name" value="HTH_CENPB"/>
    <property type="match status" value="1"/>
</dbReference>
<dbReference type="PANTHER" id="PTHR19303">
    <property type="entry name" value="TRANSPOSON"/>
    <property type="match status" value="1"/>
</dbReference>
<dbReference type="InterPro" id="IPR006600">
    <property type="entry name" value="HTH_CenpB_DNA-bd_dom"/>
</dbReference>